<sequence length="380" mass="42652">MFDIEDPTLNKEKCRTTIGQFPRSIDPRQPPTKKIPFSAISGHPFTHSIELLLPDELFQTTWDAISAKINPCEYAKVFMSLLDVIEGEFFNKYIKIGNILMISEGRHGVDNVYSLKDGLLSLELDKNSYERAGLVGKPIQSGGKKHVVTRYVVEINLRLPSMLHGKKGFDRIVWAFKNVLNSSVAWLFCDLSSTSSILGEDAPIKKHQPQIFPCTSTTSSFRDILVPPLTPSTFVTDEGRATSAFIETCHEIQEWLALAFLDSPRIHANDTIDQYLSRYSVPDQENCTQTNLVKISWKGLIPSPWIIQLFIATLHSTTKSDSWFAFNSCALGKKAIEGKDGYMILGFPQTKLTSANEENQASKPSFVFWEYTGSPWSAIS</sequence>
<comment type="caution">
    <text evidence="1">The sequence shown here is derived from an EMBL/GenBank/DDBJ whole genome shotgun (WGS) entry which is preliminary data.</text>
</comment>
<evidence type="ECO:0000313" key="1">
    <source>
        <dbReference type="EMBL" id="KAI2392352.1"/>
    </source>
</evidence>
<proteinExistence type="predicted"/>
<name>A0ACB8V4F9_9EURO</name>
<dbReference type="EMBL" id="JALBCA010000007">
    <property type="protein sequence ID" value="KAI2392352.1"/>
    <property type="molecule type" value="Genomic_DNA"/>
</dbReference>
<reference evidence="1" key="1">
    <citation type="journal article" date="2022" name="bioRxiv">
        <title>Population genetic analysis of Ophidiomyces ophidiicola, the causative agent of snake fungal disease, indicates recent introductions to the USA.</title>
        <authorList>
            <person name="Ladner J.T."/>
            <person name="Palmer J.M."/>
            <person name="Ettinger C.L."/>
            <person name="Stajich J.E."/>
            <person name="Farrell T.M."/>
            <person name="Glorioso B.M."/>
            <person name="Lawson B."/>
            <person name="Price S.J."/>
            <person name="Stengle A.G."/>
            <person name="Grear D.A."/>
            <person name="Lorch J.M."/>
        </authorList>
    </citation>
    <scope>NUCLEOTIDE SEQUENCE</scope>
    <source>
        <strain evidence="1">NWHC 24266-5</strain>
    </source>
</reference>
<organism evidence="1">
    <name type="scientific">Ophidiomyces ophidiicola</name>
    <dbReference type="NCBI Taxonomy" id="1387563"/>
    <lineage>
        <taxon>Eukaryota</taxon>
        <taxon>Fungi</taxon>
        <taxon>Dikarya</taxon>
        <taxon>Ascomycota</taxon>
        <taxon>Pezizomycotina</taxon>
        <taxon>Eurotiomycetes</taxon>
        <taxon>Eurotiomycetidae</taxon>
        <taxon>Onygenales</taxon>
        <taxon>Onygenaceae</taxon>
        <taxon>Ophidiomyces</taxon>
    </lineage>
</organism>
<gene>
    <name evidence="1" type="ORF">LOY88_000737</name>
</gene>
<protein>
    <submittedName>
        <fullName evidence="1">Uncharacterized protein</fullName>
    </submittedName>
</protein>
<accession>A0ACB8V4F9</accession>